<keyword evidence="3" id="KW-0813">Transport</keyword>
<evidence type="ECO:0000256" key="1">
    <source>
        <dbReference type="ARBA" id="ARBA00004141"/>
    </source>
</evidence>
<feature type="transmembrane region" description="Helical" evidence="7">
    <location>
        <begin position="300"/>
        <end position="323"/>
    </location>
</feature>
<feature type="transmembrane region" description="Helical" evidence="7">
    <location>
        <begin position="100"/>
        <end position="120"/>
    </location>
</feature>
<evidence type="ECO:0000256" key="7">
    <source>
        <dbReference type="SAM" id="Phobius"/>
    </source>
</evidence>
<dbReference type="InterPro" id="IPR036259">
    <property type="entry name" value="MFS_trans_sf"/>
</dbReference>
<evidence type="ECO:0000256" key="6">
    <source>
        <dbReference type="ARBA" id="ARBA00023136"/>
    </source>
</evidence>
<feature type="transmembrane region" description="Helical" evidence="7">
    <location>
        <begin position="45"/>
        <end position="64"/>
    </location>
</feature>
<dbReference type="PANTHER" id="PTHR11360:SF224">
    <property type="entry name" value="MAJOR FACILITATOR SUPERFAMILY (MFS) PROFILE DOMAIN-CONTAINING PROTEIN-RELATED"/>
    <property type="match status" value="1"/>
</dbReference>
<dbReference type="EMBL" id="JAGTJR010000024">
    <property type="protein sequence ID" value="KAH7042831.1"/>
    <property type="molecule type" value="Genomic_DNA"/>
</dbReference>
<reference evidence="9 10" key="1">
    <citation type="journal article" date="2021" name="Nat. Commun.">
        <title>Genetic determinants of endophytism in the Arabidopsis root mycobiome.</title>
        <authorList>
            <person name="Mesny F."/>
            <person name="Miyauchi S."/>
            <person name="Thiergart T."/>
            <person name="Pickel B."/>
            <person name="Atanasova L."/>
            <person name="Karlsson M."/>
            <person name="Huettel B."/>
            <person name="Barry K.W."/>
            <person name="Haridas S."/>
            <person name="Chen C."/>
            <person name="Bauer D."/>
            <person name="Andreopoulos W."/>
            <person name="Pangilinan J."/>
            <person name="LaButti K."/>
            <person name="Riley R."/>
            <person name="Lipzen A."/>
            <person name="Clum A."/>
            <person name="Drula E."/>
            <person name="Henrissat B."/>
            <person name="Kohler A."/>
            <person name="Grigoriev I.V."/>
            <person name="Martin F.M."/>
            <person name="Hacquard S."/>
        </authorList>
    </citation>
    <scope>NUCLEOTIDE SEQUENCE [LARGE SCALE GENOMIC DNA]</scope>
    <source>
        <strain evidence="9 10">MPI-SDFR-AT-0080</strain>
    </source>
</reference>
<comment type="caution">
    <text evidence="9">The sequence shown here is derived from an EMBL/GenBank/DDBJ whole genome shotgun (WGS) entry which is preliminary data.</text>
</comment>
<evidence type="ECO:0000259" key="8">
    <source>
        <dbReference type="PROSITE" id="PS50850"/>
    </source>
</evidence>
<dbReference type="InterPro" id="IPR020846">
    <property type="entry name" value="MFS_dom"/>
</dbReference>
<feature type="non-terminal residue" evidence="9">
    <location>
        <position position="1"/>
    </location>
</feature>
<dbReference type="PROSITE" id="PS50850">
    <property type="entry name" value="MFS"/>
    <property type="match status" value="1"/>
</dbReference>
<keyword evidence="10" id="KW-1185">Reference proteome</keyword>
<evidence type="ECO:0000256" key="2">
    <source>
        <dbReference type="ARBA" id="ARBA00006727"/>
    </source>
</evidence>
<evidence type="ECO:0000313" key="9">
    <source>
        <dbReference type="EMBL" id="KAH7042831.1"/>
    </source>
</evidence>
<evidence type="ECO:0000256" key="4">
    <source>
        <dbReference type="ARBA" id="ARBA00022692"/>
    </source>
</evidence>
<accession>A0ABQ8G351</accession>
<feature type="domain" description="Major facilitator superfamily (MFS) profile" evidence="8">
    <location>
        <begin position="1"/>
        <end position="392"/>
    </location>
</feature>
<dbReference type="Proteomes" id="UP000774617">
    <property type="component" value="Unassembled WGS sequence"/>
</dbReference>
<dbReference type="Pfam" id="PF07690">
    <property type="entry name" value="MFS_1"/>
    <property type="match status" value="1"/>
</dbReference>
<feature type="transmembrane region" description="Helical" evidence="7">
    <location>
        <begin position="363"/>
        <end position="383"/>
    </location>
</feature>
<feature type="transmembrane region" description="Helical" evidence="7">
    <location>
        <begin position="165"/>
        <end position="185"/>
    </location>
</feature>
<feature type="transmembrane region" description="Helical" evidence="7">
    <location>
        <begin position="275"/>
        <end position="294"/>
    </location>
</feature>
<keyword evidence="6 7" id="KW-0472">Membrane</keyword>
<sequence length="397" mass="43189">RGLDAWLAVAGAWCCNFASFGWVSSIGVFQTYYSQRQLSGYSASSISWILSAEVFMLQAMAPIFGKVFDSYGARGLLYFGTFMHVFGLMMMSLGKEYYQLFLAQSICSGIGASALFYASSNAATTWFFKRRALAVGIVASGSALGGLLLPIMFSRMIDDGVSFGWTVRTIAFLFLGLLAIACLSCKSRLNHTPKPFVPLEFVKPLADMRFLTLALGSFFFFWGIFLPTNYIILYAEAHGMSDSLANYQLAILNAMSIFGRIFSGWAADKYGRFNVMVLTITLSVVFVLGLWIPAHANASTIAFSAIYGFFSGSFVALLPTLVAQISDLRQIGVRVGTTFFIASFAGLTGNPIGGALLSKDGGGYRWLQVFCGVSMFVAGCFFLTTRLLQSTKVVAKV</sequence>
<dbReference type="Gene3D" id="1.20.1250.20">
    <property type="entry name" value="MFS general substrate transporter like domains"/>
    <property type="match status" value="2"/>
</dbReference>
<name>A0ABQ8G351_9PEZI</name>
<protein>
    <submittedName>
        <fullName evidence="9">Major facilitator superfamily domain-containing protein</fullName>
    </submittedName>
</protein>
<comment type="subcellular location">
    <subcellularLocation>
        <location evidence="1">Membrane</location>
        <topology evidence="1">Multi-pass membrane protein</topology>
    </subcellularLocation>
</comment>
<feature type="transmembrane region" description="Helical" evidence="7">
    <location>
        <begin position="244"/>
        <end position="263"/>
    </location>
</feature>
<keyword evidence="5 7" id="KW-1133">Transmembrane helix</keyword>
<evidence type="ECO:0000313" key="10">
    <source>
        <dbReference type="Proteomes" id="UP000774617"/>
    </source>
</evidence>
<dbReference type="SUPFAM" id="SSF103473">
    <property type="entry name" value="MFS general substrate transporter"/>
    <property type="match status" value="1"/>
</dbReference>
<feature type="transmembrane region" description="Helical" evidence="7">
    <location>
        <begin position="76"/>
        <end position="94"/>
    </location>
</feature>
<feature type="transmembrane region" description="Helical" evidence="7">
    <location>
        <begin position="210"/>
        <end position="232"/>
    </location>
</feature>
<dbReference type="PANTHER" id="PTHR11360">
    <property type="entry name" value="MONOCARBOXYLATE TRANSPORTER"/>
    <property type="match status" value="1"/>
</dbReference>
<evidence type="ECO:0000256" key="3">
    <source>
        <dbReference type="ARBA" id="ARBA00022448"/>
    </source>
</evidence>
<proteinExistence type="inferred from homology"/>
<evidence type="ECO:0000256" key="5">
    <source>
        <dbReference type="ARBA" id="ARBA00022989"/>
    </source>
</evidence>
<organism evidence="9 10">
    <name type="scientific">Macrophomina phaseolina</name>
    <dbReference type="NCBI Taxonomy" id="35725"/>
    <lineage>
        <taxon>Eukaryota</taxon>
        <taxon>Fungi</taxon>
        <taxon>Dikarya</taxon>
        <taxon>Ascomycota</taxon>
        <taxon>Pezizomycotina</taxon>
        <taxon>Dothideomycetes</taxon>
        <taxon>Dothideomycetes incertae sedis</taxon>
        <taxon>Botryosphaeriales</taxon>
        <taxon>Botryosphaeriaceae</taxon>
        <taxon>Macrophomina</taxon>
    </lineage>
</organism>
<feature type="transmembrane region" description="Helical" evidence="7">
    <location>
        <begin position="7"/>
        <end position="33"/>
    </location>
</feature>
<dbReference type="InterPro" id="IPR011701">
    <property type="entry name" value="MFS"/>
</dbReference>
<feature type="transmembrane region" description="Helical" evidence="7">
    <location>
        <begin position="335"/>
        <end position="357"/>
    </location>
</feature>
<dbReference type="InterPro" id="IPR050327">
    <property type="entry name" value="Proton-linked_MCT"/>
</dbReference>
<feature type="transmembrane region" description="Helical" evidence="7">
    <location>
        <begin position="132"/>
        <end position="153"/>
    </location>
</feature>
<keyword evidence="4 7" id="KW-0812">Transmembrane</keyword>
<comment type="similarity">
    <text evidence="2">Belongs to the major facilitator superfamily. Monocarboxylate porter (TC 2.A.1.13) family.</text>
</comment>
<gene>
    <name evidence="9" type="ORF">B0J12DRAFT_673225</name>
</gene>